<dbReference type="InterPro" id="IPR032378">
    <property type="entry name" value="ZC3H15/TMA46_C"/>
</dbReference>
<comment type="similarity">
    <text evidence="1">Belongs to the ZC3H15/TMA46 family.</text>
</comment>
<dbReference type="AlphaFoldDB" id="A0A8C4QND6"/>
<feature type="zinc finger region" description="C3H1-type" evidence="6">
    <location>
        <begin position="79"/>
        <end position="116"/>
    </location>
</feature>
<evidence type="ECO:0000256" key="7">
    <source>
        <dbReference type="SAM" id="MobiDB-lite"/>
    </source>
</evidence>
<keyword evidence="10" id="KW-1185">Reference proteome</keyword>
<dbReference type="Ensembl" id="ENSEBUT00000018697.1">
    <property type="protein sequence ID" value="ENSEBUP00000018121.1"/>
    <property type="gene ID" value="ENSEBUG00000011314.1"/>
</dbReference>
<evidence type="ECO:0000313" key="9">
    <source>
        <dbReference type="Ensembl" id="ENSEBUP00000018121.1"/>
    </source>
</evidence>
<dbReference type="Pfam" id="PF16543">
    <property type="entry name" value="DFRP_C"/>
    <property type="match status" value="1"/>
</dbReference>
<evidence type="ECO:0000256" key="3">
    <source>
        <dbReference type="ARBA" id="ARBA00022723"/>
    </source>
</evidence>
<evidence type="ECO:0000313" key="10">
    <source>
        <dbReference type="Proteomes" id="UP000694388"/>
    </source>
</evidence>
<keyword evidence="3 6" id="KW-0479">Metal-binding</keyword>
<reference evidence="9" key="1">
    <citation type="submission" date="2025-08" db="UniProtKB">
        <authorList>
            <consortium name="Ensembl"/>
        </authorList>
    </citation>
    <scope>IDENTIFICATION</scope>
</reference>
<dbReference type="GeneTree" id="ENSGT00390000015818"/>
<evidence type="ECO:0000256" key="2">
    <source>
        <dbReference type="ARBA" id="ARBA00015073"/>
    </source>
</evidence>
<evidence type="ECO:0000256" key="1">
    <source>
        <dbReference type="ARBA" id="ARBA00010043"/>
    </source>
</evidence>
<organism evidence="9 10">
    <name type="scientific">Eptatretus burgeri</name>
    <name type="common">Inshore hagfish</name>
    <dbReference type="NCBI Taxonomy" id="7764"/>
    <lineage>
        <taxon>Eukaryota</taxon>
        <taxon>Metazoa</taxon>
        <taxon>Chordata</taxon>
        <taxon>Craniata</taxon>
        <taxon>Vertebrata</taxon>
        <taxon>Cyclostomata</taxon>
        <taxon>Myxini</taxon>
        <taxon>Myxiniformes</taxon>
        <taxon>Myxinidae</taxon>
        <taxon>Eptatretinae</taxon>
        <taxon>Eptatretus</taxon>
    </lineage>
</organism>
<evidence type="ECO:0000256" key="6">
    <source>
        <dbReference type="PROSITE-ProRule" id="PRU00723"/>
    </source>
</evidence>
<dbReference type="GO" id="GO:0005829">
    <property type="term" value="C:cytosol"/>
    <property type="evidence" value="ECO:0007669"/>
    <property type="project" value="TreeGrafter"/>
</dbReference>
<accession>A0A8C4QND6</accession>
<reference evidence="9" key="2">
    <citation type="submission" date="2025-09" db="UniProtKB">
        <authorList>
            <consortium name="Ensembl"/>
        </authorList>
    </citation>
    <scope>IDENTIFICATION</scope>
</reference>
<dbReference type="Proteomes" id="UP000694388">
    <property type="component" value="Unplaced"/>
</dbReference>
<dbReference type="PROSITE" id="PS50103">
    <property type="entry name" value="ZF_C3H1"/>
    <property type="match status" value="1"/>
</dbReference>
<dbReference type="PANTHER" id="PTHR12681">
    <property type="entry name" value="ZINC FINGER-CONTAINING PROTEIN P48ZNF"/>
    <property type="match status" value="1"/>
</dbReference>
<feature type="domain" description="C3H1-type" evidence="8">
    <location>
        <begin position="79"/>
        <end position="116"/>
    </location>
</feature>
<dbReference type="Gene3D" id="6.20.400.10">
    <property type="match status" value="1"/>
</dbReference>
<feature type="region of interest" description="Disordered" evidence="7">
    <location>
        <begin position="204"/>
        <end position="236"/>
    </location>
</feature>
<sequence length="325" mass="36681">AKELTQNLWSVHSISKASVKKVIGASSLTTSLWKGRVKNVVFTFDIRDEETEKESVNKWDEQKLEEASLKYGADDKRKPKTSIICKHFLDALEKEKYGWFWNCPNGENCIYRHALPPGFVLKKDAKKEEKEEEISLEDLIERERAVLGPNVNKLTLEAFIQWKKKKREEKKEKALTALEKRKADFKAGKTFGISGREIFEFHPDLVSADDDEAAETQYERETDDSTNSDSSEVDMSLFVEREVDSVGITVSSGNQRAGPPCTLSSSDLENGKFAEACGGLGTSRDIQRKSATNAQIDGVPVDENLFMEEDLDGLEEELEELDVED</sequence>
<evidence type="ECO:0000259" key="8">
    <source>
        <dbReference type="PROSITE" id="PS50103"/>
    </source>
</evidence>
<name>A0A8C4QND6_EPTBU</name>
<dbReference type="PANTHER" id="PTHR12681:SF0">
    <property type="entry name" value="ZINC FINGER CCCH DOMAIN-CONTAINING PROTEIN 15"/>
    <property type="match status" value="1"/>
</dbReference>
<dbReference type="GO" id="GO:0002181">
    <property type="term" value="P:cytoplasmic translation"/>
    <property type="evidence" value="ECO:0007669"/>
    <property type="project" value="TreeGrafter"/>
</dbReference>
<dbReference type="OMA" id="MERDYDE"/>
<dbReference type="GO" id="GO:0003729">
    <property type="term" value="F:mRNA binding"/>
    <property type="evidence" value="ECO:0007669"/>
    <property type="project" value="TreeGrafter"/>
</dbReference>
<feature type="region of interest" description="Disordered" evidence="7">
    <location>
        <begin position="249"/>
        <end position="268"/>
    </location>
</feature>
<keyword evidence="5 6" id="KW-0862">Zinc</keyword>
<dbReference type="InterPro" id="IPR000571">
    <property type="entry name" value="Znf_CCCH"/>
</dbReference>
<evidence type="ECO:0000256" key="5">
    <source>
        <dbReference type="ARBA" id="ARBA00022833"/>
    </source>
</evidence>
<proteinExistence type="inferred from homology"/>
<evidence type="ECO:0000256" key="4">
    <source>
        <dbReference type="ARBA" id="ARBA00022771"/>
    </source>
</evidence>
<dbReference type="GO" id="GO:0008270">
    <property type="term" value="F:zinc ion binding"/>
    <property type="evidence" value="ECO:0007669"/>
    <property type="project" value="UniProtKB-KW"/>
</dbReference>
<keyword evidence="4 6" id="KW-0863">Zinc-finger</keyword>
<protein>
    <recommendedName>
        <fullName evidence="2">Zinc finger CCCH domain-containing protein 15</fullName>
    </recommendedName>
</protein>